<dbReference type="Gene3D" id="2.60.40.10">
    <property type="entry name" value="Immunoglobulins"/>
    <property type="match status" value="1"/>
</dbReference>
<protein>
    <recommendedName>
        <fullName evidence="4 11">beta-glucosidase</fullName>
        <ecNumber evidence="4 11">3.2.1.21</ecNumber>
    </recommendedName>
</protein>
<keyword evidence="9 11" id="KW-0326">Glycosidase</keyword>
<keyword evidence="6" id="KW-0136">Cellulose degradation</keyword>
<dbReference type="PROSITE" id="PS00775">
    <property type="entry name" value="GLYCOSYL_HYDROL_F3"/>
    <property type="match status" value="1"/>
</dbReference>
<dbReference type="InterPro" id="IPR026891">
    <property type="entry name" value="Fn3-like"/>
</dbReference>
<dbReference type="Pfam" id="PF14310">
    <property type="entry name" value="Fn3-like"/>
    <property type="match status" value="1"/>
</dbReference>
<feature type="domain" description="Fibronectin type III-like" evidence="14">
    <location>
        <begin position="894"/>
        <end position="962"/>
    </location>
</feature>
<accession>A0A8E2DLP8</accession>
<evidence type="ECO:0000256" key="6">
    <source>
        <dbReference type="ARBA" id="ARBA00023001"/>
    </source>
</evidence>
<evidence type="ECO:0000256" key="3">
    <source>
        <dbReference type="ARBA" id="ARBA00005336"/>
    </source>
</evidence>
<evidence type="ECO:0000256" key="1">
    <source>
        <dbReference type="ARBA" id="ARBA00000448"/>
    </source>
</evidence>
<name>A0A8E2DLP8_9APHY</name>
<keyword evidence="8 11" id="KW-0119">Carbohydrate metabolism</keyword>
<reference evidence="15 16" key="1">
    <citation type="submission" date="2016-07" db="EMBL/GenBank/DDBJ databases">
        <title>Draft genome of the white-rot fungus Obba rivulosa 3A-2.</title>
        <authorList>
            <consortium name="DOE Joint Genome Institute"/>
            <person name="Miettinen O."/>
            <person name="Riley R."/>
            <person name="Acob R."/>
            <person name="Barry K."/>
            <person name="Cullen D."/>
            <person name="De Vries R."/>
            <person name="Hainaut M."/>
            <person name="Hatakka A."/>
            <person name="Henrissat B."/>
            <person name="Hilden K."/>
            <person name="Kuo R."/>
            <person name="Labutti K."/>
            <person name="Lipzen A."/>
            <person name="Makela M.R."/>
            <person name="Sandor L."/>
            <person name="Spatafora J.W."/>
            <person name="Grigoriev I.V."/>
            <person name="Hibbett D.S."/>
        </authorList>
    </citation>
    <scope>NUCLEOTIDE SEQUENCE [LARGE SCALE GENOMIC DNA]</scope>
    <source>
        <strain evidence="15 16">3A-2</strain>
    </source>
</reference>
<evidence type="ECO:0000256" key="9">
    <source>
        <dbReference type="ARBA" id="ARBA00023295"/>
    </source>
</evidence>
<dbReference type="AlphaFoldDB" id="A0A8E2DLP8"/>
<evidence type="ECO:0000256" key="11">
    <source>
        <dbReference type="RuleBase" id="RU361161"/>
    </source>
</evidence>
<keyword evidence="10 11" id="KW-0624">Polysaccharide degradation</keyword>
<dbReference type="PANTHER" id="PTHR42715">
    <property type="entry name" value="BETA-GLUCOSIDASE"/>
    <property type="match status" value="1"/>
</dbReference>
<dbReference type="EC" id="3.2.1.21" evidence="4 11"/>
<evidence type="ECO:0000256" key="7">
    <source>
        <dbReference type="ARBA" id="ARBA00023180"/>
    </source>
</evidence>
<comment type="similarity">
    <text evidence="3 11">Belongs to the glycosyl hydrolase 3 family.</text>
</comment>
<keyword evidence="7" id="KW-0325">Glycoprotein</keyword>
<dbReference type="InterPro" id="IPR017853">
    <property type="entry name" value="GH"/>
</dbReference>
<feature type="signal peptide" evidence="13">
    <location>
        <begin position="1"/>
        <end position="26"/>
    </location>
</feature>
<dbReference type="EMBL" id="KV722412">
    <property type="protein sequence ID" value="OCH90099.1"/>
    <property type="molecule type" value="Genomic_DNA"/>
</dbReference>
<evidence type="ECO:0000256" key="12">
    <source>
        <dbReference type="SAM" id="MobiDB-lite"/>
    </source>
</evidence>
<feature type="compositionally biased region" description="Low complexity" evidence="12">
    <location>
        <begin position="164"/>
        <end position="186"/>
    </location>
</feature>
<keyword evidence="5 11" id="KW-0378">Hydrolase</keyword>
<feature type="region of interest" description="Disordered" evidence="12">
    <location>
        <begin position="164"/>
        <end position="192"/>
    </location>
</feature>
<dbReference type="InterPro" id="IPR001764">
    <property type="entry name" value="Glyco_hydro_3_N"/>
</dbReference>
<evidence type="ECO:0000256" key="2">
    <source>
        <dbReference type="ARBA" id="ARBA00004987"/>
    </source>
</evidence>
<dbReference type="SUPFAM" id="SSF52279">
    <property type="entry name" value="Beta-D-glucan exohydrolase, C-terminal domain"/>
    <property type="match status" value="1"/>
</dbReference>
<dbReference type="InterPro" id="IPR036962">
    <property type="entry name" value="Glyco_hydro_3_N_sf"/>
</dbReference>
<dbReference type="SUPFAM" id="SSF51445">
    <property type="entry name" value="(Trans)glycosidases"/>
    <property type="match status" value="1"/>
</dbReference>
<keyword evidence="13" id="KW-0732">Signal</keyword>
<comment type="pathway">
    <text evidence="2 11">Glycan metabolism; cellulose degradation.</text>
</comment>
<dbReference type="PRINTS" id="PR00133">
    <property type="entry name" value="GLHYDRLASE3"/>
</dbReference>
<evidence type="ECO:0000256" key="13">
    <source>
        <dbReference type="SAM" id="SignalP"/>
    </source>
</evidence>
<dbReference type="InterPro" id="IPR013783">
    <property type="entry name" value="Ig-like_fold"/>
</dbReference>
<feature type="chain" id="PRO_5034817970" description="beta-glucosidase" evidence="13">
    <location>
        <begin position="27"/>
        <end position="973"/>
    </location>
</feature>
<dbReference type="InterPro" id="IPR036881">
    <property type="entry name" value="Glyco_hydro_3_C_sf"/>
</dbReference>
<gene>
    <name evidence="15" type="ORF">OBBRIDRAFT_627233</name>
</gene>
<dbReference type="GO" id="GO:0030245">
    <property type="term" value="P:cellulose catabolic process"/>
    <property type="evidence" value="ECO:0007669"/>
    <property type="project" value="UniProtKB-UniPathway"/>
</dbReference>
<keyword evidence="16" id="KW-1185">Reference proteome</keyword>
<sequence length="973" mass="101739">MLLSPPLRAVAALLAVAAGPLPLVHAAQSAVSLSSSFSVPVLSSALSSAIPPVSSALSSAPAPVSSVAVSSSVPVLSSVLSSAPASVSFSSIASTAVPVSSSASIPISFSSTVSSVSTPISFSTPFSFSSGVSASSAASKTLSASSASIASISAPISASNASVSASTTAPPSASGSASASTTGSPSFNSGTGLETGPLTIPLSEYTFSSFPVASSTPIPKVFVPSTPANPPPVGSDEIPDFAQAWADAYEKAEAFTLGLSIPEKVTVVTGVGWENGRCVGNVAAVGEWPGLCLEDSPLGVRDTDFNTAFPAGITAASTFNRSLIRTRGIFMGQEFKGKGVNLALGPMMNMGRVAQGGRNWEGFGADPFLSGAAAYETVLGLQSAGIQATAKHFINNEQEYKRTQESSDVDDRTEHEIYVAPFLQAVRAGVASVMCSYNLVNDTYACENNRTLNQILKGELGFRGFVMSDWGAQHSTLSAVAGLDMSMPGDITLGSGTSWWGPNLTSFVDNATIPDSRLDDMVTRILASWYFLGQDEPNYPPVSFNAFNNNDPATNQHVDVQQDHFTVVREIGAAGTALLKNNGVLPLNKPKNIAIIGSDAADASMGPNGFADRGGDDGILAMGWGSGTANFPYLISPVNALQDRARQDGTDVNWWFLNFNTAGAQSAAFGFEAAIVFVNADSGEQYITVDGNAGDRNNLTLWYNADNLINAVAEVNNNTIVVVHSVGPSILEAWIENPNVTAVLWAGIAGQEAGNSIVDVLYGDFNPSGRLPYTIAKSPSDYPAQPTGGGGPNDIISVPYTEGLFIDYRHFDAQNITPRFEFGFGLSYTTFAYSNLRSSKITQTDRDSTQLEQAWAAGTPSPNVEGGSTALWLHRPAFEVLFDVKNTGDVAGGEIPQLYLHSPDTTEPPSLLRGFADVLLSPGETQTVRITLSRYDLSVWDIDAQGWRKPSGTFQISVGASSRDFRLSGTLPV</sequence>
<dbReference type="UniPathway" id="UPA00696"/>
<proteinExistence type="inferred from homology"/>
<organism evidence="15 16">
    <name type="scientific">Obba rivulosa</name>
    <dbReference type="NCBI Taxonomy" id="1052685"/>
    <lineage>
        <taxon>Eukaryota</taxon>
        <taxon>Fungi</taxon>
        <taxon>Dikarya</taxon>
        <taxon>Basidiomycota</taxon>
        <taxon>Agaricomycotina</taxon>
        <taxon>Agaricomycetes</taxon>
        <taxon>Polyporales</taxon>
        <taxon>Gelatoporiaceae</taxon>
        <taxon>Obba</taxon>
    </lineage>
</organism>
<dbReference type="FunFam" id="3.40.50.1700:FF:000003">
    <property type="entry name" value="Probable beta-glucosidase"/>
    <property type="match status" value="1"/>
</dbReference>
<dbReference type="FunFam" id="3.20.20.300:FF:000002">
    <property type="entry name" value="Probable beta-glucosidase"/>
    <property type="match status" value="1"/>
</dbReference>
<dbReference type="OrthoDB" id="416222at2759"/>
<dbReference type="Pfam" id="PF01915">
    <property type="entry name" value="Glyco_hydro_3_C"/>
    <property type="match status" value="1"/>
</dbReference>
<dbReference type="Gene3D" id="3.40.50.1700">
    <property type="entry name" value="Glycoside hydrolase family 3 C-terminal domain"/>
    <property type="match status" value="1"/>
</dbReference>
<dbReference type="GO" id="GO:0008422">
    <property type="term" value="F:beta-glucosidase activity"/>
    <property type="evidence" value="ECO:0007669"/>
    <property type="project" value="UniProtKB-EC"/>
</dbReference>
<dbReference type="SMART" id="SM01217">
    <property type="entry name" value="Fn3_like"/>
    <property type="match status" value="1"/>
</dbReference>
<evidence type="ECO:0000256" key="4">
    <source>
        <dbReference type="ARBA" id="ARBA00012744"/>
    </source>
</evidence>
<evidence type="ECO:0000256" key="10">
    <source>
        <dbReference type="ARBA" id="ARBA00023326"/>
    </source>
</evidence>
<evidence type="ECO:0000259" key="14">
    <source>
        <dbReference type="SMART" id="SM01217"/>
    </source>
</evidence>
<dbReference type="PANTHER" id="PTHR42715:SF2">
    <property type="entry name" value="BETA-GLUCOSIDASE F-RELATED"/>
    <property type="match status" value="1"/>
</dbReference>
<dbReference type="InterPro" id="IPR002772">
    <property type="entry name" value="Glyco_hydro_3_C"/>
</dbReference>
<dbReference type="InterPro" id="IPR050288">
    <property type="entry name" value="Cellulose_deg_GH3"/>
</dbReference>
<evidence type="ECO:0000313" key="16">
    <source>
        <dbReference type="Proteomes" id="UP000250043"/>
    </source>
</evidence>
<evidence type="ECO:0000313" key="15">
    <source>
        <dbReference type="EMBL" id="OCH90099.1"/>
    </source>
</evidence>
<dbReference type="InterPro" id="IPR019800">
    <property type="entry name" value="Glyco_hydro_3_AS"/>
</dbReference>
<comment type="catalytic activity">
    <reaction evidence="1 11">
        <text>Hydrolysis of terminal, non-reducing beta-D-glucosyl residues with release of beta-D-glucose.</text>
        <dbReference type="EC" id="3.2.1.21"/>
    </reaction>
</comment>
<dbReference type="Proteomes" id="UP000250043">
    <property type="component" value="Unassembled WGS sequence"/>
</dbReference>
<evidence type="ECO:0000256" key="5">
    <source>
        <dbReference type="ARBA" id="ARBA00022801"/>
    </source>
</evidence>
<dbReference type="Gene3D" id="3.20.20.300">
    <property type="entry name" value="Glycoside hydrolase, family 3, N-terminal domain"/>
    <property type="match status" value="1"/>
</dbReference>
<evidence type="ECO:0000256" key="8">
    <source>
        <dbReference type="ARBA" id="ARBA00023277"/>
    </source>
</evidence>
<dbReference type="Pfam" id="PF00933">
    <property type="entry name" value="Glyco_hydro_3"/>
    <property type="match status" value="1"/>
</dbReference>